<dbReference type="InterPro" id="IPR009003">
    <property type="entry name" value="Peptidase_S1_PA"/>
</dbReference>
<dbReference type="SUPFAM" id="SSF50494">
    <property type="entry name" value="Trypsin-like serine proteases"/>
    <property type="match status" value="1"/>
</dbReference>
<proteinExistence type="predicted"/>
<accession>A0A518GMY2</accession>
<name>A0A518GMY2_9PLAN</name>
<sequence>MLVPELFLRVAKVETYGQGQLLTNASGFFFEWQSELYLITNRHVCVDEMAGHRPDTLKLQLHTVKDDLTKSGPLEIQLYKQGVPLWKAYPRPVNDIDVVAVPLPGKLLKQNYVISSFGASDILGPEETLPPGQQVLITGFPLGFHDTLNNLPLVRQAVVASDFSRPFKGNPYFVTDARTHRGTSGSPVVTKLLRPTPVAGQFEERWCLLGIHAATLDVSNRDPMYDDRLGLNVTWFASLIPQIIEGILPANPHPAPSSDSVCFN</sequence>
<reference evidence="1 2" key="1">
    <citation type="submission" date="2019-02" db="EMBL/GenBank/DDBJ databases">
        <title>Deep-cultivation of Planctomycetes and their phenomic and genomic characterization uncovers novel biology.</title>
        <authorList>
            <person name="Wiegand S."/>
            <person name="Jogler M."/>
            <person name="Boedeker C."/>
            <person name="Pinto D."/>
            <person name="Vollmers J."/>
            <person name="Rivas-Marin E."/>
            <person name="Kohn T."/>
            <person name="Peeters S.H."/>
            <person name="Heuer A."/>
            <person name="Rast P."/>
            <person name="Oberbeckmann S."/>
            <person name="Bunk B."/>
            <person name="Jeske O."/>
            <person name="Meyerdierks A."/>
            <person name="Storesund J.E."/>
            <person name="Kallscheuer N."/>
            <person name="Luecker S."/>
            <person name="Lage O.M."/>
            <person name="Pohl T."/>
            <person name="Merkel B.J."/>
            <person name="Hornburger P."/>
            <person name="Mueller R.-W."/>
            <person name="Bruemmer F."/>
            <person name="Labrenz M."/>
            <person name="Spormann A.M."/>
            <person name="Op den Camp H."/>
            <person name="Overmann J."/>
            <person name="Amann R."/>
            <person name="Jetten M.S.M."/>
            <person name="Mascher T."/>
            <person name="Medema M.H."/>
            <person name="Devos D.P."/>
            <person name="Kaster A.-K."/>
            <person name="Ovreas L."/>
            <person name="Rohde M."/>
            <person name="Galperin M.Y."/>
            <person name="Jogler C."/>
        </authorList>
    </citation>
    <scope>NUCLEOTIDE SEQUENCE [LARGE SCALE GENOMIC DNA]</scope>
    <source>
        <strain evidence="1 2">Spb1</strain>
    </source>
</reference>
<evidence type="ECO:0000313" key="1">
    <source>
        <dbReference type="EMBL" id="QDV29937.1"/>
    </source>
</evidence>
<dbReference type="AlphaFoldDB" id="A0A518GMY2"/>
<dbReference type="Gene3D" id="2.40.10.120">
    <property type="match status" value="1"/>
</dbReference>
<dbReference type="RefSeq" id="WP_145298506.1">
    <property type="nucleotide sequence ID" value="NZ_CP036299.1"/>
</dbReference>
<dbReference type="OrthoDB" id="7191282at2"/>
<gene>
    <name evidence="1" type="ORF">Spb1_18570</name>
</gene>
<dbReference type="EMBL" id="CP036299">
    <property type="protein sequence ID" value="QDV29937.1"/>
    <property type="molecule type" value="Genomic_DNA"/>
</dbReference>
<dbReference type="Proteomes" id="UP000315349">
    <property type="component" value="Chromosome"/>
</dbReference>
<dbReference type="KEGG" id="peh:Spb1_18570"/>
<dbReference type="Pfam" id="PF13365">
    <property type="entry name" value="Trypsin_2"/>
    <property type="match status" value="1"/>
</dbReference>
<evidence type="ECO:0008006" key="3">
    <source>
        <dbReference type="Google" id="ProtNLM"/>
    </source>
</evidence>
<keyword evidence="2" id="KW-1185">Reference proteome</keyword>
<organism evidence="1 2">
    <name type="scientific">Planctopirus ephydatiae</name>
    <dbReference type="NCBI Taxonomy" id="2528019"/>
    <lineage>
        <taxon>Bacteria</taxon>
        <taxon>Pseudomonadati</taxon>
        <taxon>Planctomycetota</taxon>
        <taxon>Planctomycetia</taxon>
        <taxon>Planctomycetales</taxon>
        <taxon>Planctomycetaceae</taxon>
        <taxon>Planctopirus</taxon>
    </lineage>
</organism>
<protein>
    <recommendedName>
        <fullName evidence="3">Trypsin</fullName>
    </recommendedName>
</protein>
<evidence type="ECO:0000313" key="2">
    <source>
        <dbReference type="Proteomes" id="UP000315349"/>
    </source>
</evidence>